<evidence type="ECO:0000259" key="3">
    <source>
        <dbReference type="SMART" id="SM00101"/>
    </source>
</evidence>
<dbReference type="PRINTS" id="PR00305">
    <property type="entry name" value="1433ZETA"/>
</dbReference>
<dbReference type="InterPro" id="IPR023409">
    <property type="entry name" value="14-3-3_CS"/>
</dbReference>
<dbReference type="AlphaFoldDB" id="A0A5P1FG08"/>
<keyword evidence="5" id="KW-1185">Reference proteome</keyword>
<organism evidence="4 5">
    <name type="scientific">Asparagus officinalis</name>
    <name type="common">Garden asparagus</name>
    <dbReference type="NCBI Taxonomy" id="4686"/>
    <lineage>
        <taxon>Eukaryota</taxon>
        <taxon>Viridiplantae</taxon>
        <taxon>Streptophyta</taxon>
        <taxon>Embryophyta</taxon>
        <taxon>Tracheophyta</taxon>
        <taxon>Spermatophyta</taxon>
        <taxon>Magnoliopsida</taxon>
        <taxon>Liliopsida</taxon>
        <taxon>Asparagales</taxon>
        <taxon>Asparagaceae</taxon>
        <taxon>Asparagoideae</taxon>
        <taxon>Asparagus</taxon>
    </lineage>
</organism>
<dbReference type="InterPro" id="IPR023410">
    <property type="entry name" value="14-3-3_domain"/>
</dbReference>
<dbReference type="PIRSF" id="PIRSF000868">
    <property type="entry name" value="14-3-3"/>
    <property type="match status" value="1"/>
</dbReference>
<evidence type="ECO:0000313" key="5">
    <source>
        <dbReference type="Proteomes" id="UP000243459"/>
    </source>
</evidence>
<comment type="similarity">
    <text evidence="1">Belongs to the 14-3-3 family.</text>
</comment>
<evidence type="ECO:0000313" key="4">
    <source>
        <dbReference type="EMBL" id="ONK75561.1"/>
    </source>
</evidence>
<proteinExistence type="inferred from homology"/>
<feature type="domain" description="14-3-3" evidence="3">
    <location>
        <begin position="7"/>
        <end position="248"/>
    </location>
</feature>
<dbReference type="Proteomes" id="UP000243459">
    <property type="component" value="Chromosome 3"/>
</dbReference>
<gene>
    <name evidence="4" type="ORF">A4U43_C03F18180</name>
</gene>
<evidence type="ECO:0000256" key="1">
    <source>
        <dbReference type="ARBA" id="ARBA00006141"/>
    </source>
</evidence>
<dbReference type="OrthoDB" id="10260625at2759"/>
<dbReference type="Gramene" id="ONK75561">
    <property type="protein sequence ID" value="ONK75561"/>
    <property type="gene ID" value="A4U43_C03F18180"/>
</dbReference>
<reference evidence="5" key="1">
    <citation type="journal article" date="2017" name="Nat. Commun.">
        <title>The asparagus genome sheds light on the origin and evolution of a young Y chromosome.</title>
        <authorList>
            <person name="Harkess A."/>
            <person name="Zhou J."/>
            <person name="Xu C."/>
            <person name="Bowers J.E."/>
            <person name="Van der Hulst R."/>
            <person name="Ayyampalayam S."/>
            <person name="Mercati F."/>
            <person name="Riccardi P."/>
            <person name="McKain M.R."/>
            <person name="Kakrana A."/>
            <person name="Tang H."/>
            <person name="Ray J."/>
            <person name="Groenendijk J."/>
            <person name="Arikit S."/>
            <person name="Mathioni S.M."/>
            <person name="Nakano M."/>
            <person name="Shan H."/>
            <person name="Telgmann-Rauber A."/>
            <person name="Kanno A."/>
            <person name="Yue Z."/>
            <person name="Chen H."/>
            <person name="Li W."/>
            <person name="Chen Y."/>
            <person name="Xu X."/>
            <person name="Zhang Y."/>
            <person name="Luo S."/>
            <person name="Chen H."/>
            <person name="Gao J."/>
            <person name="Mao Z."/>
            <person name="Pires J.C."/>
            <person name="Luo M."/>
            <person name="Kudrna D."/>
            <person name="Wing R.A."/>
            <person name="Meyers B.C."/>
            <person name="Yi K."/>
            <person name="Kong H."/>
            <person name="Lavrijsen P."/>
            <person name="Sunseri F."/>
            <person name="Falavigna A."/>
            <person name="Ye Y."/>
            <person name="Leebens-Mack J.H."/>
            <person name="Chen G."/>
        </authorList>
    </citation>
    <scope>NUCLEOTIDE SEQUENCE [LARGE SCALE GENOMIC DNA]</scope>
    <source>
        <strain evidence="5">cv. DH0086</strain>
    </source>
</reference>
<dbReference type="InterPro" id="IPR000308">
    <property type="entry name" value="14-3-3"/>
</dbReference>
<dbReference type="PROSITE" id="PS00796">
    <property type="entry name" value="1433_1"/>
    <property type="match status" value="1"/>
</dbReference>
<dbReference type="OMA" id="NEHAARM"/>
<feature type="site" description="Interaction with phosphoserine on interacting protein" evidence="2">
    <location>
        <position position="133"/>
    </location>
</feature>
<dbReference type="SMART" id="SM00101">
    <property type="entry name" value="14_3_3"/>
    <property type="match status" value="1"/>
</dbReference>
<feature type="site" description="Interaction with phosphoserine on interacting protein" evidence="2">
    <location>
        <position position="60"/>
    </location>
</feature>
<dbReference type="Gene3D" id="1.20.190.20">
    <property type="entry name" value="14-3-3 domain"/>
    <property type="match status" value="1"/>
</dbReference>
<dbReference type="FunFam" id="1.20.190.20:FF:000002">
    <property type="entry name" value="14-3-3 protein epsilon"/>
    <property type="match status" value="1"/>
</dbReference>
<name>A0A5P1FG08_ASPOF</name>
<evidence type="ECO:0000256" key="2">
    <source>
        <dbReference type="PIRSR" id="PIRSR000868-1"/>
    </source>
</evidence>
<dbReference type="EMBL" id="CM007383">
    <property type="protein sequence ID" value="ONK75561.1"/>
    <property type="molecule type" value="Genomic_DNA"/>
</dbReference>
<protein>
    <recommendedName>
        <fullName evidence="3">14-3-3 domain-containing protein</fullName>
    </recommendedName>
</protein>
<dbReference type="SUPFAM" id="SSF48445">
    <property type="entry name" value="14-3-3 protein"/>
    <property type="match status" value="1"/>
</dbReference>
<dbReference type="InterPro" id="IPR036815">
    <property type="entry name" value="14-3-3_dom_sf"/>
</dbReference>
<sequence length="255" mass="28923">MGGMEERERLVFLAKLAEQAERYEEMVEAMKRVARMDVELLAEERNLLSVGYKNVIGSRRASWRILSSIEQKEAANGNEHAARMIREYMKRVENELVAICNDILSIIAIHLLPSSTAGESVVFFYKMKGDYYRYLAEFKSANERKEAADQSLKAYQAATSTAMTDLPPTHPIRLGLALNFSVFYYEILNSPERACHLAKQAFDEAVTELTTLSEESYKDSTLIMQLLKDNLTLWTSDLPDEGGEQSKGANINMEE</sequence>
<dbReference type="Pfam" id="PF00244">
    <property type="entry name" value="14-3-3"/>
    <property type="match status" value="1"/>
</dbReference>
<dbReference type="PANTHER" id="PTHR18860">
    <property type="entry name" value="14-3-3 PROTEIN"/>
    <property type="match status" value="1"/>
</dbReference>
<accession>A0A5P1FG08</accession>